<dbReference type="PANTHER" id="PTHR19964:SF89">
    <property type="entry name" value="INACTIVATION-NO-AFTER-POTENTIAL D PROTEIN-LIKE PROTEIN"/>
    <property type="match status" value="1"/>
</dbReference>
<feature type="domain" description="PDZ" evidence="2">
    <location>
        <begin position="99"/>
        <end position="186"/>
    </location>
</feature>
<feature type="domain" description="PDZ" evidence="2">
    <location>
        <begin position="231"/>
        <end position="316"/>
    </location>
</feature>
<name>A0A9Q0M8T6_BLOTA</name>
<protein>
    <recommendedName>
        <fullName evidence="2">PDZ domain-containing protein</fullName>
    </recommendedName>
</protein>
<sequence length="319" mass="35499">MTTSISITDLDDGNGANPNSRLDDDNLRHVSMNTGIIDNDAYCWYESANPHSSNHLCLRTELPKDFVIESTHCVLIIADRPLYRLSIVLDANMPMETFNVYLDLTEIGLGMSIRGGIDSPDHLGNDQIFVSKILNGGAVHRDGRIRLGDILLEVNGTSLSKIDHATAVHYILRSVPYIHFVVKRYIDKDDSSDIYEQIDEETEDEPLLCAEEGYSNENSFIDNVYENDCIKVELIRDASGFGFSLAEPNQFLSGVSGIYVSKLVQNGSAHKNGMIQVGDQILMINNNNLIGMPYNAALNLIRNSPNRSVFTVKKAVVWD</sequence>
<comment type="caution">
    <text evidence="3">The sequence shown here is derived from an EMBL/GenBank/DDBJ whole genome shotgun (WGS) entry which is preliminary data.</text>
</comment>
<dbReference type="InterPro" id="IPR001478">
    <property type="entry name" value="PDZ"/>
</dbReference>
<dbReference type="Pfam" id="PF00595">
    <property type="entry name" value="PDZ"/>
    <property type="match status" value="2"/>
</dbReference>
<dbReference type="CDD" id="cd00136">
    <property type="entry name" value="PDZ_canonical"/>
    <property type="match status" value="2"/>
</dbReference>
<gene>
    <name evidence="3" type="ORF">RDWZM_000006</name>
</gene>
<dbReference type="AlphaFoldDB" id="A0A9Q0M8T6"/>
<keyword evidence="4" id="KW-1185">Reference proteome</keyword>
<feature type="region of interest" description="Disordered" evidence="1">
    <location>
        <begin position="1"/>
        <end position="24"/>
    </location>
</feature>
<dbReference type="SUPFAM" id="SSF50156">
    <property type="entry name" value="PDZ domain-like"/>
    <property type="match status" value="2"/>
</dbReference>
<evidence type="ECO:0000313" key="4">
    <source>
        <dbReference type="Proteomes" id="UP001142055"/>
    </source>
</evidence>
<organism evidence="3 4">
    <name type="scientific">Blomia tropicalis</name>
    <name type="common">Mite</name>
    <dbReference type="NCBI Taxonomy" id="40697"/>
    <lineage>
        <taxon>Eukaryota</taxon>
        <taxon>Metazoa</taxon>
        <taxon>Ecdysozoa</taxon>
        <taxon>Arthropoda</taxon>
        <taxon>Chelicerata</taxon>
        <taxon>Arachnida</taxon>
        <taxon>Acari</taxon>
        <taxon>Acariformes</taxon>
        <taxon>Sarcoptiformes</taxon>
        <taxon>Astigmata</taxon>
        <taxon>Glycyphagoidea</taxon>
        <taxon>Echimyopodidae</taxon>
        <taxon>Blomia</taxon>
    </lineage>
</organism>
<dbReference type="SMART" id="SM00228">
    <property type="entry name" value="PDZ"/>
    <property type="match status" value="2"/>
</dbReference>
<dbReference type="Proteomes" id="UP001142055">
    <property type="component" value="Chromosome 1"/>
</dbReference>
<dbReference type="PROSITE" id="PS50106">
    <property type="entry name" value="PDZ"/>
    <property type="match status" value="2"/>
</dbReference>
<evidence type="ECO:0000256" key="1">
    <source>
        <dbReference type="SAM" id="MobiDB-lite"/>
    </source>
</evidence>
<dbReference type="PANTHER" id="PTHR19964">
    <property type="entry name" value="MULTIPLE PDZ DOMAIN PROTEIN"/>
    <property type="match status" value="1"/>
</dbReference>
<dbReference type="InterPro" id="IPR036034">
    <property type="entry name" value="PDZ_sf"/>
</dbReference>
<dbReference type="OMA" id="FVIESTH"/>
<evidence type="ECO:0000313" key="3">
    <source>
        <dbReference type="EMBL" id="KAJ6221461.1"/>
    </source>
</evidence>
<accession>A0A9Q0M8T6</accession>
<dbReference type="EMBL" id="JAPWDV010000001">
    <property type="protein sequence ID" value="KAJ6221461.1"/>
    <property type="molecule type" value="Genomic_DNA"/>
</dbReference>
<dbReference type="InterPro" id="IPR051342">
    <property type="entry name" value="PDZ_scaffold"/>
</dbReference>
<dbReference type="Gene3D" id="2.30.42.10">
    <property type="match status" value="2"/>
</dbReference>
<evidence type="ECO:0000259" key="2">
    <source>
        <dbReference type="PROSITE" id="PS50106"/>
    </source>
</evidence>
<reference evidence="3" key="1">
    <citation type="submission" date="2022-12" db="EMBL/GenBank/DDBJ databases">
        <title>Genome assemblies of Blomia tropicalis.</title>
        <authorList>
            <person name="Cui Y."/>
        </authorList>
    </citation>
    <scope>NUCLEOTIDE SEQUENCE</scope>
    <source>
        <tissue evidence="3">Adult mites</tissue>
    </source>
</reference>
<proteinExistence type="predicted"/>